<dbReference type="SUPFAM" id="SSF47954">
    <property type="entry name" value="Cyclin-like"/>
    <property type="match status" value="1"/>
</dbReference>
<comment type="caution">
    <text evidence="2">The sequence shown here is derived from an EMBL/GenBank/DDBJ whole genome shotgun (WGS) entry which is preliminary data.</text>
</comment>
<evidence type="ECO:0000313" key="3">
    <source>
        <dbReference type="Proteomes" id="UP001489004"/>
    </source>
</evidence>
<dbReference type="Proteomes" id="UP001489004">
    <property type="component" value="Unassembled WGS sequence"/>
</dbReference>
<sequence length="203" mass="20360">MPPLPPVLRGARFDGYDRVPSVVRGLAQQLGLPAVLTDAALAVLPYAYAALEGRKPQTVAASVVLYVAETAQYSLTASAAGAAAGIVVSTLRKAVKALAADAPVVAAAAVQLQGLVGSFRAAAAASRTSQPASRKRPAADSAASLAAPAAKRSGPAVNTWRAVPAIQHPQAAGAAPPAAAELASGNDDNRWGDVNISWAELLG</sequence>
<feature type="region of interest" description="Disordered" evidence="1">
    <location>
        <begin position="126"/>
        <end position="147"/>
    </location>
</feature>
<dbReference type="Gene3D" id="1.10.472.10">
    <property type="entry name" value="Cyclin-like"/>
    <property type="match status" value="1"/>
</dbReference>
<accession>A0AAW1PCM0</accession>
<dbReference type="EMBL" id="JALJOR010000014">
    <property type="protein sequence ID" value="KAK9806188.1"/>
    <property type="molecule type" value="Genomic_DNA"/>
</dbReference>
<reference evidence="2 3" key="1">
    <citation type="journal article" date="2024" name="Nat. Commun.">
        <title>Phylogenomics reveals the evolutionary origins of lichenization in chlorophyte algae.</title>
        <authorList>
            <person name="Puginier C."/>
            <person name="Libourel C."/>
            <person name="Otte J."/>
            <person name="Skaloud P."/>
            <person name="Haon M."/>
            <person name="Grisel S."/>
            <person name="Petersen M."/>
            <person name="Berrin J.G."/>
            <person name="Delaux P.M."/>
            <person name="Dal Grande F."/>
            <person name="Keller J."/>
        </authorList>
    </citation>
    <scope>NUCLEOTIDE SEQUENCE [LARGE SCALE GENOMIC DNA]</scope>
    <source>
        <strain evidence="2 3">SAG 2043</strain>
    </source>
</reference>
<organism evidence="2 3">
    <name type="scientific">[Myrmecia] bisecta</name>
    <dbReference type="NCBI Taxonomy" id="41462"/>
    <lineage>
        <taxon>Eukaryota</taxon>
        <taxon>Viridiplantae</taxon>
        <taxon>Chlorophyta</taxon>
        <taxon>core chlorophytes</taxon>
        <taxon>Trebouxiophyceae</taxon>
        <taxon>Trebouxiales</taxon>
        <taxon>Trebouxiaceae</taxon>
        <taxon>Myrmecia</taxon>
    </lineage>
</organism>
<evidence type="ECO:0000256" key="1">
    <source>
        <dbReference type="SAM" id="MobiDB-lite"/>
    </source>
</evidence>
<proteinExistence type="predicted"/>
<dbReference type="InterPro" id="IPR036915">
    <property type="entry name" value="Cyclin-like_sf"/>
</dbReference>
<evidence type="ECO:0000313" key="2">
    <source>
        <dbReference type="EMBL" id="KAK9806188.1"/>
    </source>
</evidence>
<dbReference type="AlphaFoldDB" id="A0AAW1PCM0"/>
<keyword evidence="3" id="KW-1185">Reference proteome</keyword>
<gene>
    <name evidence="2" type="ORF">WJX72_004709</name>
</gene>
<name>A0AAW1PCM0_9CHLO</name>
<protein>
    <submittedName>
        <fullName evidence="2">Uncharacterized protein</fullName>
    </submittedName>
</protein>